<evidence type="ECO:0000313" key="3">
    <source>
        <dbReference type="EMBL" id="SCD22063.1"/>
    </source>
</evidence>
<dbReference type="KEGG" id="psac:PSM36_3278"/>
<proteinExistence type="predicted"/>
<dbReference type="Proteomes" id="UP000187464">
    <property type="component" value="Chromosome I"/>
</dbReference>
<sequence length="278" mass="28952">MKTKFLIANIFIVLVLLAVSCVEDEMYKGPANIEKVEFAPLEVTPADDVTITATITDLQGVTGAKIQYKVNGGSQSEVTMTKGNGDTYTGVIPKQADKAVVTFTVSADNKAGVSAVSNELTYTVGAPPIDYNNLVLNEIDGNSKAIELFNKGSVELSLTGVSLVKNNGSSAWWTGTAESGKIPAGGYVLIIQSNPDNPHLSGGSGISPKQNLKFELFGPDGASLGVFLRGDESNLGVGISDTAPNSYQRIPNGTGDWKLATPTNGAANPATGNDIPQS</sequence>
<name>A0A1R3T0Y5_9BACT</name>
<dbReference type="STRING" id="1642647.PSM36_3278"/>
<dbReference type="PROSITE" id="PS51841">
    <property type="entry name" value="LTD"/>
    <property type="match status" value="1"/>
</dbReference>
<feature type="region of interest" description="Disordered" evidence="1">
    <location>
        <begin position="253"/>
        <end position="278"/>
    </location>
</feature>
<dbReference type="EMBL" id="LT605205">
    <property type="protein sequence ID" value="SCD22063.1"/>
    <property type="molecule type" value="Genomic_DNA"/>
</dbReference>
<dbReference type="RefSeq" id="WP_076931768.1">
    <property type="nucleotide sequence ID" value="NZ_LT605205.1"/>
</dbReference>
<keyword evidence="4" id="KW-1185">Reference proteome</keyword>
<feature type="domain" description="LTD" evidence="2">
    <location>
        <begin position="118"/>
        <end position="274"/>
    </location>
</feature>
<dbReference type="SUPFAM" id="SSF74853">
    <property type="entry name" value="Lamin A/C globular tail domain"/>
    <property type="match status" value="1"/>
</dbReference>
<gene>
    <name evidence="3" type="ORF">PSM36_3278</name>
</gene>
<dbReference type="AlphaFoldDB" id="A0A1R3T0Y5"/>
<evidence type="ECO:0000313" key="4">
    <source>
        <dbReference type="Proteomes" id="UP000187464"/>
    </source>
</evidence>
<protein>
    <submittedName>
        <fullName evidence="3">Putative membrane protein</fullName>
    </submittedName>
</protein>
<dbReference type="InterPro" id="IPR001322">
    <property type="entry name" value="Lamin_tail_dom"/>
</dbReference>
<feature type="compositionally biased region" description="Low complexity" evidence="1">
    <location>
        <begin position="260"/>
        <end position="278"/>
    </location>
</feature>
<organism evidence="3 4">
    <name type="scientific">Proteiniphilum saccharofermentans</name>
    <dbReference type="NCBI Taxonomy" id="1642647"/>
    <lineage>
        <taxon>Bacteria</taxon>
        <taxon>Pseudomonadati</taxon>
        <taxon>Bacteroidota</taxon>
        <taxon>Bacteroidia</taxon>
        <taxon>Bacteroidales</taxon>
        <taxon>Dysgonomonadaceae</taxon>
        <taxon>Proteiniphilum</taxon>
    </lineage>
</organism>
<evidence type="ECO:0000259" key="2">
    <source>
        <dbReference type="PROSITE" id="PS51841"/>
    </source>
</evidence>
<reference evidence="3 4" key="1">
    <citation type="submission" date="2016-08" db="EMBL/GenBank/DDBJ databases">
        <authorList>
            <person name="Seilhamer J.J."/>
        </authorList>
    </citation>
    <scope>NUCLEOTIDE SEQUENCE [LARGE SCALE GENOMIC DNA]</scope>
    <source>
        <strain evidence="3">M3/6</strain>
    </source>
</reference>
<dbReference type="Gene3D" id="2.60.40.10">
    <property type="entry name" value="Immunoglobulins"/>
    <property type="match status" value="1"/>
</dbReference>
<evidence type="ECO:0000256" key="1">
    <source>
        <dbReference type="SAM" id="MobiDB-lite"/>
    </source>
</evidence>
<dbReference type="Pfam" id="PF00932">
    <property type="entry name" value="LTD"/>
    <property type="match status" value="1"/>
</dbReference>
<dbReference type="InterPro" id="IPR013783">
    <property type="entry name" value="Ig-like_fold"/>
</dbReference>
<dbReference type="PROSITE" id="PS51257">
    <property type="entry name" value="PROKAR_LIPOPROTEIN"/>
    <property type="match status" value="1"/>
</dbReference>
<accession>A0A1R3T0Y5</accession>
<dbReference type="InterPro" id="IPR036415">
    <property type="entry name" value="Lamin_tail_dom_sf"/>
</dbReference>